<name>A0AAN7Q2G2_9MYRT</name>
<feature type="compositionally biased region" description="Polar residues" evidence="1">
    <location>
        <begin position="95"/>
        <end position="115"/>
    </location>
</feature>
<feature type="compositionally biased region" description="Pro residues" evidence="1">
    <location>
        <begin position="78"/>
        <end position="88"/>
    </location>
</feature>
<keyword evidence="3" id="KW-1185">Reference proteome</keyword>
<reference evidence="2 3" key="1">
    <citation type="journal article" date="2023" name="Hortic Res">
        <title>Pangenome of water caltrop reveals structural variations and asymmetric subgenome divergence after allopolyploidization.</title>
        <authorList>
            <person name="Zhang X."/>
            <person name="Chen Y."/>
            <person name="Wang L."/>
            <person name="Yuan Y."/>
            <person name="Fang M."/>
            <person name="Shi L."/>
            <person name="Lu R."/>
            <person name="Comes H.P."/>
            <person name="Ma Y."/>
            <person name="Chen Y."/>
            <person name="Huang G."/>
            <person name="Zhou Y."/>
            <person name="Zheng Z."/>
            <person name="Qiu Y."/>
        </authorList>
    </citation>
    <scope>NUCLEOTIDE SEQUENCE [LARGE SCALE GENOMIC DNA]</scope>
    <source>
        <tissue evidence="2">Roots</tissue>
    </source>
</reference>
<dbReference type="AlphaFoldDB" id="A0AAN7Q2G2"/>
<protein>
    <submittedName>
        <fullName evidence="2">Uncharacterized protein</fullName>
    </submittedName>
</protein>
<feature type="region of interest" description="Disordered" evidence="1">
    <location>
        <begin position="73"/>
        <end position="115"/>
    </location>
</feature>
<evidence type="ECO:0000313" key="3">
    <source>
        <dbReference type="Proteomes" id="UP001345219"/>
    </source>
</evidence>
<dbReference type="Proteomes" id="UP001345219">
    <property type="component" value="Chromosome 15"/>
</dbReference>
<evidence type="ECO:0000256" key="1">
    <source>
        <dbReference type="SAM" id="MobiDB-lite"/>
    </source>
</evidence>
<dbReference type="EMBL" id="JAXIOK010000012">
    <property type="protein sequence ID" value="KAK4757894.1"/>
    <property type="molecule type" value="Genomic_DNA"/>
</dbReference>
<evidence type="ECO:0000313" key="2">
    <source>
        <dbReference type="EMBL" id="KAK4757894.1"/>
    </source>
</evidence>
<accession>A0AAN7Q2G2</accession>
<proteinExistence type="predicted"/>
<gene>
    <name evidence="2" type="ORF">SAY87_019195</name>
</gene>
<sequence>MLDQMSNRALKYRRTLFLGKDIYLPLSQSHLYIYQLPPSFKTTSSHRHHIQSFQHSSSLSSLLKLQFRTSASVTYPPRRAPPATPAKAPPKSLSMILSTRASRGSEIPPTSSRRP</sequence>
<comment type="caution">
    <text evidence="2">The sequence shown here is derived from an EMBL/GenBank/DDBJ whole genome shotgun (WGS) entry which is preliminary data.</text>
</comment>
<organism evidence="2 3">
    <name type="scientific">Trapa incisa</name>
    <dbReference type="NCBI Taxonomy" id="236973"/>
    <lineage>
        <taxon>Eukaryota</taxon>
        <taxon>Viridiplantae</taxon>
        <taxon>Streptophyta</taxon>
        <taxon>Embryophyta</taxon>
        <taxon>Tracheophyta</taxon>
        <taxon>Spermatophyta</taxon>
        <taxon>Magnoliopsida</taxon>
        <taxon>eudicotyledons</taxon>
        <taxon>Gunneridae</taxon>
        <taxon>Pentapetalae</taxon>
        <taxon>rosids</taxon>
        <taxon>malvids</taxon>
        <taxon>Myrtales</taxon>
        <taxon>Lythraceae</taxon>
        <taxon>Trapa</taxon>
    </lineage>
</organism>